<evidence type="ECO:0000259" key="7">
    <source>
        <dbReference type="SMART" id="SM01003"/>
    </source>
</evidence>
<dbReference type="EC" id="7.1.1.1" evidence="2"/>
<keyword evidence="5" id="KW-0520">NAD</keyword>
<organism evidence="8 9">
    <name type="scientific">Endozoicomonas montiporae</name>
    <dbReference type="NCBI Taxonomy" id="1027273"/>
    <lineage>
        <taxon>Bacteria</taxon>
        <taxon>Pseudomonadati</taxon>
        <taxon>Pseudomonadota</taxon>
        <taxon>Gammaproteobacteria</taxon>
        <taxon>Oceanospirillales</taxon>
        <taxon>Endozoicomonadaceae</taxon>
        <taxon>Endozoicomonas</taxon>
    </lineage>
</organism>
<evidence type="ECO:0000313" key="8">
    <source>
        <dbReference type="EMBL" id="KEQ13411.1"/>
    </source>
</evidence>
<dbReference type="Pfam" id="PF05222">
    <property type="entry name" value="AlaDh_PNT_N"/>
    <property type="match status" value="1"/>
</dbReference>
<dbReference type="eggNOG" id="COG3288">
    <property type="taxonomic scope" value="Bacteria"/>
</dbReference>
<keyword evidence="4" id="KW-1278">Translocase</keyword>
<dbReference type="InterPro" id="IPR008142">
    <property type="entry name" value="AlaDH/PNT_CS1"/>
</dbReference>
<protein>
    <recommendedName>
        <fullName evidence="2">proton-translocating NAD(P)(+) transhydrogenase</fullName>
        <ecNumber evidence="2">7.1.1.1</ecNumber>
    </recommendedName>
</protein>
<accession>A0A081N4N8</accession>
<evidence type="ECO:0000256" key="2">
    <source>
        <dbReference type="ARBA" id="ARBA00012943"/>
    </source>
</evidence>
<dbReference type="SUPFAM" id="SSF52283">
    <property type="entry name" value="Formate/glycerate dehydrogenase catalytic domain-like"/>
    <property type="match status" value="1"/>
</dbReference>
<dbReference type="GO" id="GO:0008750">
    <property type="term" value="F:proton-translocating NAD(P)+ transhydrogenase activity"/>
    <property type="evidence" value="ECO:0007669"/>
    <property type="project" value="UniProtKB-EC"/>
</dbReference>
<dbReference type="Proteomes" id="UP000028006">
    <property type="component" value="Unassembled WGS sequence"/>
</dbReference>
<dbReference type="PANTHER" id="PTHR10160">
    <property type="entry name" value="NAD(P) TRANSHYDROGENASE"/>
    <property type="match status" value="1"/>
</dbReference>
<dbReference type="PROSITE" id="PS00836">
    <property type="entry name" value="ALADH_PNT_1"/>
    <property type="match status" value="1"/>
</dbReference>
<reference evidence="8 9" key="1">
    <citation type="submission" date="2014-06" db="EMBL/GenBank/DDBJ databases">
        <title>Whole Genome Sequences of Three Symbiotic Endozoicomonas Bacteria.</title>
        <authorList>
            <person name="Neave M.J."/>
            <person name="Apprill A."/>
            <person name="Voolstra C.R."/>
        </authorList>
    </citation>
    <scope>NUCLEOTIDE SEQUENCE [LARGE SCALE GENOMIC DNA]</scope>
    <source>
        <strain evidence="8 9">LMG 24815</strain>
    </source>
</reference>
<comment type="function">
    <text evidence="1">The transhydrogenation between NADH and NADP is coupled to respiration and ATP hydrolysis and functions as a proton pump across the membrane.</text>
</comment>
<gene>
    <name evidence="8" type="ORF">GZ77_13590</name>
</gene>
<evidence type="ECO:0000256" key="4">
    <source>
        <dbReference type="ARBA" id="ARBA00022967"/>
    </source>
</evidence>
<dbReference type="GO" id="GO:0006740">
    <property type="term" value="P:NADPH regeneration"/>
    <property type="evidence" value="ECO:0007669"/>
    <property type="project" value="TreeGrafter"/>
</dbReference>
<dbReference type="SMART" id="SM01003">
    <property type="entry name" value="AlaDh_PNT_N"/>
    <property type="match status" value="1"/>
</dbReference>
<dbReference type="Gene3D" id="3.40.50.720">
    <property type="entry name" value="NAD(P)-binding Rossmann-like Domain"/>
    <property type="match status" value="1"/>
</dbReference>
<evidence type="ECO:0000256" key="3">
    <source>
        <dbReference type="ARBA" id="ARBA00022857"/>
    </source>
</evidence>
<dbReference type="GO" id="GO:0050661">
    <property type="term" value="F:NADP binding"/>
    <property type="evidence" value="ECO:0007669"/>
    <property type="project" value="TreeGrafter"/>
</dbReference>
<keyword evidence="3" id="KW-0521">NADP</keyword>
<dbReference type="EMBL" id="JOKG01000003">
    <property type="protein sequence ID" value="KEQ13411.1"/>
    <property type="molecule type" value="Genomic_DNA"/>
</dbReference>
<keyword evidence="9" id="KW-1185">Reference proteome</keyword>
<name>A0A081N4N8_9GAMM</name>
<evidence type="ECO:0000256" key="1">
    <source>
        <dbReference type="ARBA" id="ARBA00003943"/>
    </source>
</evidence>
<sequence length="123" mass="13337">MQIGIPGEIQANENRVAATPDTVKKLIKLGYSVVIESGAGLKASFGDSAYTDAGAQIRPNDEVWQSDLVMKVNEPSDEEIALLKDGATLASFIWPGQNEALMNNSCYAPRKICHALEHEHRAV</sequence>
<dbReference type="GO" id="GO:0005886">
    <property type="term" value="C:plasma membrane"/>
    <property type="evidence" value="ECO:0007669"/>
    <property type="project" value="TreeGrafter"/>
</dbReference>
<comment type="catalytic activity">
    <reaction evidence="6">
        <text>NAD(+) + NADPH + H(+)(in) = NADH + NADP(+) + H(+)(out)</text>
        <dbReference type="Rhea" id="RHEA:47992"/>
        <dbReference type="ChEBI" id="CHEBI:15378"/>
        <dbReference type="ChEBI" id="CHEBI:57540"/>
        <dbReference type="ChEBI" id="CHEBI:57783"/>
        <dbReference type="ChEBI" id="CHEBI:57945"/>
        <dbReference type="ChEBI" id="CHEBI:58349"/>
        <dbReference type="EC" id="7.1.1.1"/>
    </reaction>
</comment>
<proteinExistence type="predicted"/>
<dbReference type="PANTHER" id="PTHR10160:SF19">
    <property type="entry name" value="PROTON-TRANSLOCATING NAD(P)(+) TRANSHYDROGENASE"/>
    <property type="match status" value="1"/>
</dbReference>
<dbReference type="InterPro" id="IPR007886">
    <property type="entry name" value="AlaDH/PNT_N"/>
</dbReference>
<dbReference type="AlphaFoldDB" id="A0A081N4N8"/>
<comment type="caution">
    <text evidence="8">The sequence shown here is derived from an EMBL/GenBank/DDBJ whole genome shotgun (WGS) entry which is preliminary data.</text>
</comment>
<evidence type="ECO:0000256" key="5">
    <source>
        <dbReference type="ARBA" id="ARBA00023027"/>
    </source>
</evidence>
<evidence type="ECO:0000313" key="9">
    <source>
        <dbReference type="Proteomes" id="UP000028006"/>
    </source>
</evidence>
<feature type="domain" description="Alanine dehydrogenase/pyridine nucleotide transhydrogenase N-terminal" evidence="7">
    <location>
        <begin position="4"/>
        <end position="105"/>
    </location>
</feature>
<evidence type="ECO:0000256" key="6">
    <source>
        <dbReference type="ARBA" id="ARBA00048202"/>
    </source>
</evidence>
<dbReference type="RefSeq" id="WP_034876208.1">
    <property type="nucleotide sequence ID" value="NZ_JOKG01000003.1"/>
</dbReference>
<dbReference type="GO" id="GO:0016491">
    <property type="term" value="F:oxidoreductase activity"/>
    <property type="evidence" value="ECO:0007669"/>
    <property type="project" value="InterPro"/>
</dbReference>